<dbReference type="SUPFAM" id="SSF57701">
    <property type="entry name" value="Zn2/Cys6 DNA-binding domain"/>
    <property type="match status" value="1"/>
</dbReference>
<keyword evidence="2" id="KW-0539">Nucleus</keyword>
<dbReference type="CDD" id="cd12148">
    <property type="entry name" value="fungal_TF_MHR"/>
    <property type="match status" value="1"/>
</dbReference>
<feature type="region of interest" description="Disordered" evidence="3">
    <location>
        <begin position="1"/>
        <end position="42"/>
    </location>
</feature>
<gene>
    <name evidence="5" type="ORF">EDB92DRAFT_1835766</name>
</gene>
<dbReference type="AlphaFoldDB" id="A0AAD4LQ72"/>
<name>A0AAD4LQ72_9AGAM</name>
<feature type="domain" description="Zn(2)-C6 fungal-type" evidence="4">
    <location>
        <begin position="42"/>
        <end position="77"/>
    </location>
</feature>
<protein>
    <submittedName>
        <fullName evidence="5">Fungal-specific transcription factor domain-containing protein</fullName>
    </submittedName>
</protein>
<dbReference type="Pfam" id="PF04082">
    <property type="entry name" value="Fungal_trans"/>
    <property type="match status" value="1"/>
</dbReference>
<dbReference type="PANTHER" id="PTHR46910:SF40">
    <property type="entry name" value="ZN(II)2CYS6 TRANSCRIPTION FACTOR (EUROFUNG)"/>
    <property type="match status" value="1"/>
</dbReference>
<dbReference type="Proteomes" id="UP001201163">
    <property type="component" value="Unassembled WGS sequence"/>
</dbReference>
<dbReference type="PROSITE" id="PS50048">
    <property type="entry name" value="ZN2_CY6_FUNGAL_2"/>
    <property type="match status" value="1"/>
</dbReference>
<dbReference type="InterPro" id="IPR036864">
    <property type="entry name" value="Zn2-C6_fun-type_DNA-bd_sf"/>
</dbReference>
<evidence type="ECO:0000256" key="2">
    <source>
        <dbReference type="ARBA" id="ARBA00023242"/>
    </source>
</evidence>
<feature type="region of interest" description="Disordered" evidence="3">
    <location>
        <begin position="100"/>
        <end position="133"/>
    </location>
</feature>
<feature type="compositionally biased region" description="Polar residues" evidence="3">
    <location>
        <begin position="175"/>
        <end position="188"/>
    </location>
</feature>
<sequence length="697" mass="78161">MPVSRLKKESGSGSDDSTAAATTTKEGYPESSKIKRKRQSQSCDACRARKVRCARDNPDDPQSSCKHCITLGIPCTYDYQPKKRGPPNLYLRRLQEAAAAAAAQQQQDNQNGETSPLSARPNMTGSRQHTTTIAQPSSSFLEQSLNNVGPSLPSGSLQSSHFAITTDAYHSHYQPMSSSSFGTSSVDAQRSPKADDTQSFLYPPEQFSTYPLYNWSYRQHQQVSPPNTLPPLSYYYRPHSLEDVAPRDTIMLIVALFFDFVYPLSPCVHKPSYMADLHARREERDPLFFALVMSTVASTLVQLPRSYLPMGRHAVRKLAQTCHEASRHISVASYDPPTSMHVVIRYLDCIYHFCEGHDATQHAAFGEAAHIAVTLRMHEESSYDGLDLIECEVRRRTFWLLFGADKSMSILLGRPICLRDEDCTVHFPKELDDEYITPSAYLPQPHGKPSLVSGLNCITRIFALLGEILVRIRVDRRSPPQGQYATARLEEVRSLHTRIMSALVHTPEPLRLKQNSQPNIPSEYGGANFRQATFAEVKDFFDNPNASRANALNPFLVMQANIYVTQQLVRFVIEQYRDELEIQIRGTTDDQRVADEQRIADDREAVASDLLNILHNIPIQSIATNGPSLVHKVRFVASTLLDAVRKAETAPATAARAHAYLWDFLSILSEIERNYLLDDDRDVTSNGDGMPTLLSNN</sequence>
<dbReference type="GO" id="GO:0003677">
    <property type="term" value="F:DNA binding"/>
    <property type="evidence" value="ECO:0007669"/>
    <property type="project" value="InterPro"/>
</dbReference>
<evidence type="ECO:0000259" key="4">
    <source>
        <dbReference type="PROSITE" id="PS50048"/>
    </source>
</evidence>
<accession>A0AAD4LQ72</accession>
<dbReference type="GO" id="GO:0000981">
    <property type="term" value="F:DNA-binding transcription factor activity, RNA polymerase II-specific"/>
    <property type="evidence" value="ECO:0007669"/>
    <property type="project" value="InterPro"/>
</dbReference>
<dbReference type="PROSITE" id="PS00463">
    <property type="entry name" value="ZN2_CY6_FUNGAL_1"/>
    <property type="match status" value="1"/>
</dbReference>
<dbReference type="InterPro" id="IPR007219">
    <property type="entry name" value="XnlR_reg_dom"/>
</dbReference>
<evidence type="ECO:0000256" key="1">
    <source>
        <dbReference type="ARBA" id="ARBA00022723"/>
    </source>
</evidence>
<dbReference type="InterPro" id="IPR001138">
    <property type="entry name" value="Zn2Cys6_DnaBD"/>
</dbReference>
<feature type="region of interest" description="Disordered" evidence="3">
    <location>
        <begin position="175"/>
        <end position="200"/>
    </location>
</feature>
<dbReference type="PANTHER" id="PTHR46910">
    <property type="entry name" value="TRANSCRIPTION FACTOR PDR1"/>
    <property type="match status" value="1"/>
</dbReference>
<evidence type="ECO:0000313" key="5">
    <source>
        <dbReference type="EMBL" id="KAH8998542.1"/>
    </source>
</evidence>
<dbReference type="InterPro" id="IPR050987">
    <property type="entry name" value="AtrR-like"/>
</dbReference>
<dbReference type="EMBL" id="JAKELL010000005">
    <property type="protein sequence ID" value="KAH8998542.1"/>
    <property type="molecule type" value="Genomic_DNA"/>
</dbReference>
<dbReference type="Gene3D" id="4.10.240.10">
    <property type="entry name" value="Zn(2)-C6 fungal-type DNA-binding domain"/>
    <property type="match status" value="1"/>
</dbReference>
<dbReference type="SMART" id="SM00906">
    <property type="entry name" value="Fungal_trans"/>
    <property type="match status" value="1"/>
</dbReference>
<feature type="compositionally biased region" description="Low complexity" evidence="3">
    <location>
        <begin position="11"/>
        <end position="24"/>
    </location>
</feature>
<dbReference type="GO" id="GO:0008270">
    <property type="term" value="F:zinc ion binding"/>
    <property type="evidence" value="ECO:0007669"/>
    <property type="project" value="InterPro"/>
</dbReference>
<dbReference type="SMART" id="SM00066">
    <property type="entry name" value="GAL4"/>
    <property type="match status" value="1"/>
</dbReference>
<organism evidence="5 6">
    <name type="scientific">Lactarius akahatsu</name>
    <dbReference type="NCBI Taxonomy" id="416441"/>
    <lineage>
        <taxon>Eukaryota</taxon>
        <taxon>Fungi</taxon>
        <taxon>Dikarya</taxon>
        <taxon>Basidiomycota</taxon>
        <taxon>Agaricomycotina</taxon>
        <taxon>Agaricomycetes</taxon>
        <taxon>Russulales</taxon>
        <taxon>Russulaceae</taxon>
        <taxon>Lactarius</taxon>
    </lineage>
</organism>
<dbReference type="Pfam" id="PF00172">
    <property type="entry name" value="Zn_clus"/>
    <property type="match status" value="1"/>
</dbReference>
<dbReference type="CDD" id="cd00067">
    <property type="entry name" value="GAL4"/>
    <property type="match status" value="1"/>
</dbReference>
<keyword evidence="1" id="KW-0479">Metal-binding</keyword>
<feature type="compositionally biased region" description="Basic and acidic residues" evidence="3">
    <location>
        <begin position="1"/>
        <end position="10"/>
    </location>
</feature>
<comment type="caution">
    <text evidence="5">The sequence shown here is derived from an EMBL/GenBank/DDBJ whole genome shotgun (WGS) entry which is preliminary data.</text>
</comment>
<evidence type="ECO:0000256" key="3">
    <source>
        <dbReference type="SAM" id="MobiDB-lite"/>
    </source>
</evidence>
<proteinExistence type="predicted"/>
<keyword evidence="6" id="KW-1185">Reference proteome</keyword>
<evidence type="ECO:0000313" key="6">
    <source>
        <dbReference type="Proteomes" id="UP001201163"/>
    </source>
</evidence>
<feature type="compositionally biased region" description="Polar residues" evidence="3">
    <location>
        <begin position="108"/>
        <end position="133"/>
    </location>
</feature>
<dbReference type="GO" id="GO:0006351">
    <property type="term" value="P:DNA-templated transcription"/>
    <property type="evidence" value="ECO:0007669"/>
    <property type="project" value="InterPro"/>
</dbReference>
<reference evidence="5" key="1">
    <citation type="submission" date="2022-01" db="EMBL/GenBank/DDBJ databases">
        <title>Comparative genomics reveals a dynamic genome evolution in the ectomycorrhizal milk-cap (Lactarius) mushrooms.</title>
        <authorList>
            <consortium name="DOE Joint Genome Institute"/>
            <person name="Lebreton A."/>
            <person name="Tang N."/>
            <person name="Kuo A."/>
            <person name="LaButti K."/>
            <person name="Drula E."/>
            <person name="Barry K."/>
            <person name="Clum A."/>
            <person name="Lipzen A."/>
            <person name="Mousain D."/>
            <person name="Ng V."/>
            <person name="Wang R."/>
            <person name="Wang X."/>
            <person name="Dai Y."/>
            <person name="Henrissat B."/>
            <person name="Grigoriev I.V."/>
            <person name="Guerin-Laguette A."/>
            <person name="Yu F."/>
            <person name="Martin F.M."/>
        </authorList>
    </citation>
    <scope>NUCLEOTIDE SEQUENCE</scope>
    <source>
        <strain evidence="5">QP</strain>
    </source>
</reference>